<accession>A0A9W5TB49</accession>
<dbReference type="GO" id="GO:0005829">
    <property type="term" value="C:cytosol"/>
    <property type="evidence" value="ECO:0007669"/>
    <property type="project" value="TreeGrafter"/>
</dbReference>
<evidence type="ECO:0000313" key="4">
    <source>
        <dbReference type="Proteomes" id="UP001057455"/>
    </source>
</evidence>
<proteinExistence type="predicted"/>
<dbReference type="Pfam" id="PF08506">
    <property type="entry name" value="Cse1"/>
    <property type="match status" value="1"/>
</dbReference>
<sequence>MADTGFTATLVTLCRQSLSGDRTAIRAAEDNLKALLQPSNTEIKHRLAALFRIILVPAPLITQLASVTDDELKNVSGELQLWVAICLKNFVRTHFDASEEHGGLSDDVRRFVRCFLVVAVLNKDRLHLDRNINRQLEETLNMLAEDDFPYQLDYVLVFIQYCHLSDISPEAVTLAFTQRLQKAASMRSQVNVEHLGNDSESLARSLEQAKNTMHLAYAEGCAKQLSAYAVVQQALAGYHTSVGAGDVGVIYRAYIELYQKLMLGIEAICDCLKGTTLNDLDLNKFLQAASVMFPKEAVCNHVVQQNGTVDAICDKGDPLVYLDDRKLYTEDVWSRYTQVATGNNIPQVGTLGHWVTFAPGTVNSGTPVDTTYFKTKAHVLTVFKKLMKKYKTSIYSDGTLRELKIVLTITENMILYVYKYMLAKLQEYLTLVGGDTAATKTGHGNITTGVLGGVDINTTTGIILDLLESITSITKILTYIHAVDLPECCEDNAVVYLGNMLELLKFSHPLILQRDQSGTVTKMKVAITKLMRYYAERYQEVFRPFVFKCIDDMVTLCRGLTQQSEDDDLCSGILDFLTAAAATHWAPHDNRSSPFTNGDYLADVIQAIVVPNIGFRECDLFLLEDCPLEFVQRELDTGTGHSRRFAAINFLKKLVNTYGQMVQHILNQFAQNVSSANDYKWKELYLQLIICANFKVNTRTMELTISQITEGFNLYNYFVQHLKQDLLQESQNLQETQDNVLIVMAILKFVFTFKKQFPHSEMASLVAPIANFLRHPNEAVRYLAAETLNRIAPLVREHKEQLKPCMLQALEILLQHMRQEAPNEFYVRCVMRIFQFLRQDVITGGYVMLDIIVELIKRACDNPVNPVYNHYLFECLALLLKIYLEAGSTDALSRIENGLIPTIAIIIQQEMHPFVPYGLQILYVLLRASQQPGPTYLQLLSHLCTVDTWKESTANAQGAAKLLTCYFERHIMFEQELMASMERILSIFHFCLTHRKLSLVALDILNGILRHLPVGYYAKFLGSIVTVVLTFIHNMRLSDCVPRVVTSLALLATCLHMQKHSTGLVDILESIQAGITQQFLQAVYIPNARKVLALESKRVLVVGTAIIMGSPVVHQSGLFPLLVEFLAELLQGQTLRVAPPAGDTEEDAMEDLEFDVSYVRLRSVDGQDRGCGKLLDPSINVEQVVRGVLSPLGSLLGQLPSSRSTQALINLLNA</sequence>
<reference evidence="3" key="1">
    <citation type="submission" date="2019-12" db="EMBL/GenBank/DDBJ databases">
        <title>Genome sequence of Babesia ovis.</title>
        <authorList>
            <person name="Yamagishi J."/>
            <person name="Sevinc F."/>
            <person name="Xuan X."/>
        </authorList>
    </citation>
    <scope>NUCLEOTIDE SEQUENCE</scope>
    <source>
        <strain evidence="3">Selcuk</strain>
    </source>
</reference>
<dbReference type="GO" id="GO:0031267">
    <property type="term" value="F:small GTPase binding"/>
    <property type="evidence" value="ECO:0007669"/>
    <property type="project" value="InterPro"/>
</dbReference>
<feature type="domain" description="Exportin-2 central" evidence="2">
    <location>
        <begin position="465"/>
        <end position="787"/>
    </location>
</feature>
<dbReference type="GO" id="GO:0006606">
    <property type="term" value="P:protein import into nucleus"/>
    <property type="evidence" value="ECO:0007669"/>
    <property type="project" value="TreeGrafter"/>
</dbReference>
<dbReference type="EMBL" id="BLIY01000017">
    <property type="protein sequence ID" value="GFE54730.1"/>
    <property type="molecule type" value="Genomic_DNA"/>
</dbReference>
<dbReference type="InterPro" id="IPR016024">
    <property type="entry name" value="ARM-type_fold"/>
</dbReference>
<dbReference type="PANTHER" id="PTHR10997">
    <property type="entry name" value="IMPORTIN-7, 8, 11"/>
    <property type="match status" value="1"/>
</dbReference>
<dbReference type="GO" id="GO:0005635">
    <property type="term" value="C:nuclear envelope"/>
    <property type="evidence" value="ECO:0007669"/>
    <property type="project" value="TreeGrafter"/>
</dbReference>
<evidence type="ECO:0000259" key="1">
    <source>
        <dbReference type="Pfam" id="PF03378"/>
    </source>
</evidence>
<feature type="domain" description="Exportin-2 C-terminal" evidence="1">
    <location>
        <begin position="799"/>
        <end position="1167"/>
    </location>
</feature>
<dbReference type="InterPro" id="IPR011989">
    <property type="entry name" value="ARM-like"/>
</dbReference>
<dbReference type="AlphaFoldDB" id="A0A9W5TB49"/>
<dbReference type="Proteomes" id="UP001057455">
    <property type="component" value="Unassembled WGS sequence"/>
</dbReference>
<evidence type="ECO:0000313" key="3">
    <source>
        <dbReference type="EMBL" id="GFE54730.1"/>
    </source>
</evidence>
<dbReference type="SUPFAM" id="SSF48371">
    <property type="entry name" value="ARM repeat"/>
    <property type="match status" value="1"/>
</dbReference>
<dbReference type="InterPro" id="IPR005043">
    <property type="entry name" value="XPO2_C"/>
</dbReference>
<dbReference type="OrthoDB" id="3268246at2759"/>
<dbReference type="Pfam" id="PF03378">
    <property type="entry name" value="CAS_CSE1"/>
    <property type="match status" value="1"/>
</dbReference>
<organism evidence="3 4">
    <name type="scientific">Babesia ovis</name>
    <dbReference type="NCBI Taxonomy" id="5869"/>
    <lineage>
        <taxon>Eukaryota</taxon>
        <taxon>Sar</taxon>
        <taxon>Alveolata</taxon>
        <taxon>Apicomplexa</taxon>
        <taxon>Aconoidasida</taxon>
        <taxon>Piroplasmida</taxon>
        <taxon>Babesiidae</taxon>
        <taxon>Babesia</taxon>
    </lineage>
</organism>
<protein>
    <submittedName>
        <fullName evidence="3">Importin-beta N-terminal domain-containing protein</fullName>
    </submittedName>
</protein>
<dbReference type="Gene3D" id="1.25.10.10">
    <property type="entry name" value="Leucine-rich Repeat Variant"/>
    <property type="match status" value="2"/>
</dbReference>
<name>A0A9W5TB49_BABOV</name>
<gene>
    <name evidence="3" type="ORF">BaOVIS_021340</name>
</gene>
<dbReference type="InterPro" id="IPR013713">
    <property type="entry name" value="XPO2_central"/>
</dbReference>
<evidence type="ECO:0000259" key="2">
    <source>
        <dbReference type="Pfam" id="PF08506"/>
    </source>
</evidence>
<keyword evidence="4" id="KW-1185">Reference proteome</keyword>
<dbReference type="PANTHER" id="PTHR10997:SF8">
    <property type="entry name" value="EXPORTIN-2"/>
    <property type="match status" value="1"/>
</dbReference>
<comment type="caution">
    <text evidence="3">The sequence shown here is derived from an EMBL/GenBank/DDBJ whole genome shotgun (WGS) entry which is preliminary data.</text>
</comment>